<keyword evidence="3" id="KW-1185">Reference proteome</keyword>
<organism evidence="2 3">
    <name type="scientific">Linnemannia elongata AG-77</name>
    <dbReference type="NCBI Taxonomy" id="1314771"/>
    <lineage>
        <taxon>Eukaryota</taxon>
        <taxon>Fungi</taxon>
        <taxon>Fungi incertae sedis</taxon>
        <taxon>Mucoromycota</taxon>
        <taxon>Mortierellomycotina</taxon>
        <taxon>Mortierellomycetes</taxon>
        <taxon>Mortierellales</taxon>
        <taxon>Mortierellaceae</taxon>
        <taxon>Linnemannia</taxon>
    </lineage>
</organism>
<sequence>MPLSSFLIKINCSSLFPCQPASLSPAVIPLPFSCLLLVYFLDHSFLFYCYKKPHLSFSILPLPCPIVTQTLLFMTSRKSRLSF</sequence>
<feature type="transmembrane region" description="Helical" evidence="1">
    <location>
        <begin position="53"/>
        <end position="74"/>
    </location>
</feature>
<name>A0A197JEF4_9FUNG</name>
<proteinExistence type="predicted"/>
<keyword evidence="1" id="KW-1133">Transmembrane helix</keyword>
<keyword evidence="1" id="KW-0812">Transmembrane</keyword>
<dbReference type="EMBL" id="KV442117">
    <property type="protein sequence ID" value="OAQ23510.1"/>
    <property type="molecule type" value="Genomic_DNA"/>
</dbReference>
<evidence type="ECO:0000313" key="3">
    <source>
        <dbReference type="Proteomes" id="UP000078512"/>
    </source>
</evidence>
<feature type="transmembrane region" description="Helical" evidence="1">
    <location>
        <begin position="21"/>
        <end position="41"/>
    </location>
</feature>
<gene>
    <name evidence="2" type="ORF">K457DRAFT_208722</name>
</gene>
<reference evidence="2 3" key="1">
    <citation type="submission" date="2016-05" db="EMBL/GenBank/DDBJ databases">
        <title>Genome sequencing reveals origins of a unique bacterial endosymbiosis in the earliest lineages of terrestrial Fungi.</title>
        <authorList>
            <consortium name="DOE Joint Genome Institute"/>
            <person name="Uehling J."/>
            <person name="Gryganskyi A."/>
            <person name="Hameed K."/>
            <person name="Tschaplinski T."/>
            <person name="Misztal P."/>
            <person name="Wu S."/>
            <person name="Desiro A."/>
            <person name="Vande Pol N."/>
            <person name="Du Z.-Y."/>
            <person name="Zienkiewicz A."/>
            <person name="Zienkiewicz K."/>
            <person name="Morin E."/>
            <person name="Tisserant E."/>
            <person name="Splivallo R."/>
            <person name="Hainaut M."/>
            <person name="Henrissat B."/>
            <person name="Ohm R."/>
            <person name="Kuo A."/>
            <person name="Yan J."/>
            <person name="Lipzen A."/>
            <person name="Nolan M."/>
            <person name="Labutti K."/>
            <person name="Barry K."/>
            <person name="Goldstein A."/>
            <person name="Labbe J."/>
            <person name="Schadt C."/>
            <person name="Tuskan G."/>
            <person name="Grigoriev I."/>
            <person name="Martin F."/>
            <person name="Vilgalys R."/>
            <person name="Bonito G."/>
        </authorList>
    </citation>
    <scope>NUCLEOTIDE SEQUENCE [LARGE SCALE GENOMIC DNA]</scope>
    <source>
        <strain evidence="2 3">AG-77</strain>
    </source>
</reference>
<dbReference type="AlphaFoldDB" id="A0A197JEF4"/>
<dbReference type="Proteomes" id="UP000078512">
    <property type="component" value="Unassembled WGS sequence"/>
</dbReference>
<accession>A0A197JEF4</accession>
<keyword evidence="1" id="KW-0472">Membrane</keyword>
<evidence type="ECO:0000256" key="1">
    <source>
        <dbReference type="SAM" id="Phobius"/>
    </source>
</evidence>
<protein>
    <submittedName>
        <fullName evidence="2">Uncharacterized protein</fullName>
    </submittedName>
</protein>
<evidence type="ECO:0000313" key="2">
    <source>
        <dbReference type="EMBL" id="OAQ23510.1"/>
    </source>
</evidence>